<keyword evidence="16" id="KW-0675">Receptor</keyword>
<comment type="subcellular location">
    <subcellularLocation>
        <location evidence="1 11">Cell outer membrane</location>
        <topology evidence="1 11">Multi-pass membrane protein</topology>
    </subcellularLocation>
</comment>
<keyword evidence="9 11" id="KW-0472">Membrane</keyword>
<dbReference type="GO" id="GO:0009279">
    <property type="term" value="C:cell outer membrane"/>
    <property type="evidence" value="ECO:0007669"/>
    <property type="project" value="UniProtKB-SubCell"/>
</dbReference>
<protein>
    <submittedName>
        <fullName evidence="16">TonB-dependent receptor</fullName>
    </submittedName>
</protein>
<evidence type="ECO:0000256" key="5">
    <source>
        <dbReference type="ARBA" id="ARBA00022692"/>
    </source>
</evidence>
<dbReference type="InterPro" id="IPR000531">
    <property type="entry name" value="Beta-barrel_TonB"/>
</dbReference>
<evidence type="ECO:0000256" key="3">
    <source>
        <dbReference type="ARBA" id="ARBA00022452"/>
    </source>
</evidence>
<comment type="caution">
    <text evidence="16">The sequence shown here is derived from an EMBL/GenBank/DDBJ whole genome shotgun (WGS) entry which is preliminary data.</text>
</comment>
<evidence type="ECO:0000256" key="1">
    <source>
        <dbReference type="ARBA" id="ARBA00004571"/>
    </source>
</evidence>
<evidence type="ECO:0000256" key="8">
    <source>
        <dbReference type="ARBA" id="ARBA00023077"/>
    </source>
</evidence>
<feature type="domain" description="TonB-dependent receptor plug" evidence="15">
    <location>
        <begin position="56"/>
        <end position="165"/>
    </location>
</feature>
<keyword evidence="10 11" id="KW-0998">Cell outer membrane</keyword>
<dbReference type="PANTHER" id="PTHR32552:SF81">
    <property type="entry name" value="TONB-DEPENDENT OUTER MEMBRANE RECEPTOR"/>
    <property type="match status" value="1"/>
</dbReference>
<evidence type="ECO:0000259" key="14">
    <source>
        <dbReference type="Pfam" id="PF00593"/>
    </source>
</evidence>
<keyword evidence="4" id="KW-0410">Iron transport</keyword>
<evidence type="ECO:0000256" key="13">
    <source>
        <dbReference type="SAM" id="MobiDB-lite"/>
    </source>
</evidence>
<dbReference type="OrthoDB" id="7413795at2"/>
<reference evidence="16 17" key="1">
    <citation type="submission" date="2019-07" db="EMBL/GenBank/DDBJ databases">
        <title>Whole genome shotgun sequence of Rhodospirillum oryzae NBRC 107573.</title>
        <authorList>
            <person name="Hosoyama A."/>
            <person name="Uohara A."/>
            <person name="Ohji S."/>
            <person name="Ichikawa N."/>
        </authorList>
    </citation>
    <scope>NUCLEOTIDE SEQUENCE [LARGE SCALE GENOMIC DNA]</scope>
    <source>
        <strain evidence="16 17">NBRC 107573</strain>
    </source>
</reference>
<organism evidence="16 17">
    <name type="scientific">Pararhodospirillum oryzae</name>
    <dbReference type="NCBI Taxonomy" id="478448"/>
    <lineage>
        <taxon>Bacteria</taxon>
        <taxon>Pseudomonadati</taxon>
        <taxon>Pseudomonadota</taxon>
        <taxon>Alphaproteobacteria</taxon>
        <taxon>Rhodospirillales</taxon>
        <taxon>Rhodospirillaceae</taxon>
        <taxon>Pararhodospirillum</taxon>
    </lineage>
</organism>
<dbReference type="EMBL" id="BJZO01000140">
    <property type="protein sequence ID" value="GEO82986.1"/>
    <property type="molecule type" value="Genomic_DNA"/>
</dbReference>
<evidence type="ECO:0000256" key="7">
    <source>
        <dbReference type="ARBA" id="ARBA00023065"/>
    </source>
</evidence>
<keyword evidence="8 12" id="KW-0798">TonB box</keyword>
<evidence type="ECO:0000256" key="11">
    <source>
        <dbReference type="PROSITE-ProRule" id="PRU01360"/>
    </source>
</evidence>
<keyword evidence="7" id="KW-0406">Ion transport</keyword>
<evidence type="ECO:0000313" key="17">
    <source>
        <dbReference type="Proteomes" id="UP000321567"/>
    </source>
</evidence>
<dbReference type="Gene3D" id="2.40.170.20">
    <property type="entry name" value="TonB-dependent receptor, beta-barrel domain"/>
    <property type="match status" value="1"/>
</dbReference>
<feature type="domain" description="TonB-dependent receptor-like beta-barrel" evidence="14">
    <location>
        <begin position="258"/>
        <end position="680"/>
    </location>
</feature>
<dbReference type="PROSITE" id="PS52016">
    <property type="entry name" value="TONB_DEPENDENT_REC_3"/>
    <property type="match status" value="1"/>
</dbReference>
<keyword evidence="5 11" id="KW-0812">Transmembrane</keyword>
<keyword evidence="2 11" id="KW-0813">Transport</keyword>
<evidence type="ECO:0000256" key="4">
    <source>
        <dbReference type="ARBA" id="ARBA00022496"/>
    </source>
</evidence>
<dbReference type="InterPro" id="IPR039426">
    <property type="entry name" value="TonB-dep_rcpt-like"/>
</dbReference>
<dbReference type="PANTHER" id="PTHR32552">
    <property type="entry name" value="FERRICHROME IRON RECEPTOR-RELATED"/>
    <property type="match status" value="1"/>
</dbReference>
<keyword evidence="3 11" id="KW-1134">Transmembrane beta strand</keyword>
<dbReference type="AlphaFoldDB" id="A0A512HC08"/>
<dbReference type="GO" id="GO:0006826">
    <property type="term" value="P:iron ion transport"/>
    <property type="evidence" value="ECO:0007669"/>
    <property type="project" value="UniProtKB-KW"/>
</dbReference>
<name>A0A512HC08_9PROT</name>
<dbReference type="Pfam" id="PF00593">
    <property type="entry name" value="TonB_dep_Rec_b-barrel"/>
    <property type="match status" value="1"/>
</dbReference>
<evidence type="ECO:0000256" key="12">
    <source>
        <dbReference type="RuleBase" id="RU003357"/>
    </source>
</evidence>
<evidence type="ECO:0000256" key="9">
    <source>
        <dbReference type="ARBA" id="ARBA00023136"/>
    </source>
</evidence>
<evidence type="ECO:0000256" key="10">
    <source>
        <dbReference type="ARBA" id="ARBA00023237"/>
    </source>
</evidence>
<keyword evidence="17" id="KW-1185">Reference proteome</keyword>
<dbReference type="InterPro" id="IPR036942">
    <property type="entry name" value="Beta-barrel_TonB_sf"/>
</dbReference>
<sequence>MPLKRPPQKTGVLATWTYVALTGAVAAQETESTPPARALVLSPIEVTAQHRNEDAHDVPISMVVIDGAEVEDKGLEDLSDALNGVPNVLLRSDTGMLGFSTITIRGVGNQGGGMAGGDQAIGMYLDDVYVGAQAGMNPPLYDMERIEVLRGPQGTLYGRNTMGGAINLLTASPTPETALSGEASYGSFEAYSLSGMANGLIARGEDTTLSARLSAQQAGRGPTVDNSVDDDLGDYESTSVRAQTRLTSSILDAVLRADYTEQDGTVFAYSDFATAPNRHAAIDEPFSYDTQNFGVSLNGKASLGDLTLHSISAWRGTHVLYEGGDWNAITSLRQGSEWTQRQFSQEFRLASPDDTRLRWTTGLFFLHNHEVERNYYGHRAGTAALWGVYANGEKEESRSHTTTNSQAVFADGTYGVTRWFDVTVGGRLTHDVKDTHYTHFSQIGMAPAQTLDDTIEGFDFSPKFTLTLKATDDVHFYGSVSRGYKSGGFNRQFAPTTKLDFDPEHTWTYEVGTKSRFLEDRVQVNAAFFFTDWYDQQVTTWKGTYNDISNVPHSQSYGTELDVAARVTRALTLGGSFAWNEATFLDFPNPTATVASGNGFRQPNAPRFTYSLNAEYVSPVRELLPVDSGLDVMARADYSHRSTYYYDATNQLKEPGYGLLNLRAGLLGDGWQVEGFVKNVTDEGYRVQAIQYFGRDLAIAGDPRTFGLRLKLEL</sequence>
<dbReference type="SUPFAM" id="SSF56935">
    <property type="entry name" value="Porins"/>
    <property type="match status" value="1"/>
</dbReference>
<feature type="region of interest" description="Disordered" evidence="13">
    <location>
        <begin position="215"/>
        <end position="234"/>
    </location>
</feature>
<evidence type="ECO:0000259" key="15">
    <source>
        <dbReference type="Pfam" id="PF07715"/>
    </source>
</evidence>
<evidence type="ECO:0000256" key="2">
    <source>
        <dbReference type="ARBA" id="ARBA00022448"/>
    </source>
</evidence>
<comment type="similarity">
    <text evidence="11 12">Belongs to the TonB-dependent receptor family.</text>
</comment>
<dbReference type="InterPro" id="IPR012910">
    <property type="entry name" value="Plug_dom"/>
</dbReference>
<evidence type="ECO:0000256" key="6">
    <source>
        <dbReference type="ARBA" id="ARBA00023004"/>
    </source>
</evidence>
<proteinExistence type="inferred from homology"/>
<dbReference type="Pfam" id="PF07715">
    <property type="entry name" value="Plug"/>
    <property type="match status" value="1"/>
</dbReference>
<accession>A0A512HC08</accession>
<gene>
    <name evidence="16" type="ORF">ROR02_31170</name>
</gene>
<dbReference type="Proteomes" id="UP000321567">
    <property type="component" value="Unassembled WGS sequence"/>
</dbReference>
<dbReference type="RefSeq" id="WP_147165019.1">
    <property type="nucleotide sequence ID" value="NZ_BJZO01000140.1"/>
</dbReference>
<evidence type="ECO:0000313" key="16">
    <source>
        <dbReference type="EMBL" id="GEO82986.1"/>
    </source>
</evidence>
<keyword evidence="6" id="KW-0408">Iron</keyword>